<dbReference type="AlphaFoldDB" id="X2AMK1"/>
<dbReference type="OMA" id="INASYEC"/>
<dbReference type="EMBL" id="AMQN01000221">
    <property type="status" value="NOT_ANNOTATED_CDS"/>
    <property type="molecule type" value="Genomic_DNA"/>
</dbReference>
<dbReference type="PANTHER" id="PTHR46830:SF1">
    <property type="entry name" value="ALPHA-1,4-N-ACETYLGLUCOSAMINYLTRANSFERASE"/>
    <property type="match status" value="1"/>
</dbReference>
<sequence>MNNFPFPSETVHRREAPVPEEEVMQIEGWDDKLMGQLHKITGQEERPHFHLHHLYAETTNWEQMARVPSHGIPRIMHYVWCEQKSSFTFNHFLSVLSVIRTMVPDSIYLYYETGNYPTLDEKMYNTWLEELRYNFPWLITEPQNNTKICSGSIPNEYFVMSKLRKHGGAFMDFSIAMVEFDESLMPFDFIFEQGPQSYGIIGSKPNFPFEVQTYDQLKRRSENGKVFQCPDAQPRLEGVKNYICLRLVDPLFPEILLKESAENVPFYRYMRKLFYGNEGLPEVKTHLNEVVPNNGHYVWFGGGKMDYIFYLSALSVLYIVKADVIYVHGDKPPSGMYWERLQKEEGDRVRWVYRQYPHGIYQSYVGRVEHAADVARHDIMLKYGGINMDADVIFTRPLDRRLFHYDTVVTLDNYWYPMRPFPNTFNLGVVMNKPHSKFWQLYQFSERYYYEDDYTWNSNRVPYKIWERNPSLLRIEPELQVICCYLKCYPTWVETRMEAYQLSKNIEAWKDRAMSFHWTWPSPSELDNEQSLRSNNSLFAGIGQNVLKAAGKW</sequence>
<dbReference type="OrthoDB" id="409543at2759"/>
<keyword evidence="2" id="KW-1185">Reference proteome</keyword>
<dbReference type="EnsemblMetazoa" id="CapteT217705">
    <property type="protein sequence ID" value="CapteP217705"/>
    <property type="gene ID" value="CapteG217705"/>
</dbReference>
<evidence type="ECO:0000313" key="2">
    <source>
        <dbReference type="Proteomes" id="UP000014760"/>
    </source>
</evidence>
<reference evidence="2" key="1">
    <citation type="submission" date="2012-12" db="EMBL/GenBank/DDBJ databases">
        <authorList>
            <person name="Hellsten U."/>
            <person name="Grimwood J."/>
            <person name="Chapman J.A."/>
            <person name="Shapiro H."/>
            <person name="Aerts A."/>
            <person name="Otillar R.P."/>
            <person name="Terry A.Y."/>
            <person name="Boore J.L."/>
            <person name="Simakov O."/>
            <person name="Marletaz F."/>
            <person name="Cho S.-J."/>
            <person name="Edsinger-Gonzales E."/>
            <person name="Havlak P."/>
            <person name="Kuo D.-H."/>
            <person name="Larsson T."/>
            <person name="Lv J."/>
            <person name="Arendt D."/>
            <person name="Savage R."/>
            <person name="Osoegawa K."/>
            <person name="de Jong P."/>
            <person name="Lindberg D.R."/>
            <person name="Seaver E.C."/>
            <person name="Weisblat D.A."/>
            <person name="Putnam N.H."/>
            <person name="Grigoriev I.V."/>
            <person name="Rokhsar D.S."/>
        </authorList>
    </citation>
    <scope>NUCLEOTIDE SEQUENCE</scope>
    <source>
        <strain evidence="2">I ESC-2004</strain>
    </source>
</reference>
<protein>
    <recommendedName>
        <fullName evidence="3">Nucleotide-diphospho-sugar transferase domain-containing protein</fullName>
    </recommendedName>
</protein>
<evidence type="ECO:0000313" key="1">
    <source>
        <dbReference type="EnsemblMetazoa" id="CapteP217705"/>
    </source>
</evidence>
<evidence type="ECO:0008006" key="3">
    <source>
        <dbReference type="Google" id="ProtNLM"/>
    </source>
</evidence>
<reference evidence="1" key="3">
    <citation type="submission" date="2015-06" db="UniProtKB">
        <authorList>
            <consortium name="EnsemblMetazoa"/>
        </authorList>
    </citation>
    <scope>IDENTIFICATION</scope>
</reference>
<proteinExistence type="predicted"/>
<dbReference type="HOGENOM" id="CLU_030380_0_0_1"/>
<reference evidence="2" key="2">
    <citation type="journal article" date="2013" name="Nature">
        <title>Insights into bilaterian evolution from three spiralian genomes.</title>
        <authorList>
            <person name="Simakov O."/>
            <person name="Marletaz F."/>
            <person name="Cho S.J."/>
            <person name="Edsinger-Gonzales E."/>
            <person name="Havlak P."/>
            <person name="Hellsten U."/>
            <person name="Kuo D.H."/>
            <person name="Larsson T."/>
            <person name="Lv J."/>
            <person name="Arendt D."/>
            <person name="Savage R."/>
            <person name="Osoegawa K."/>
            <person name="de Jong P."/>
            <person name="Grimwood J."/>
            <person name="Chapman J.A."/>
            <person name="Shapiro H."/>
            <person name="Aerts A."/>
            <person name="Otillar R.P."/>
            <person name="Terry A.Y."/>
            <person name="Boore J.L."/>
            <person name="Grigoriev I.V."/>
            <person name="Lindberg D.R."/>
            <person name="Seaver E.C."/>
            <person name="Weisblat D.A."/>
            <person name="Putnam N.H."/>
            <person name="Rokhsar D.S."/>
        </authorList>
    </citation>
    <scope>NUCLEOTIDE SEQUENCE</scope>
    <source>
        <strain evidence="2">I ESC-2004</strain>
    </source>
</reference>
<dbReference type="Proteomes" id="UP000014760">
    <property type="component" value="Unassembled WGS sequence"/>
</dbReference>
<dbReference type="SUPFAM" id="SSF53448">
    <property type="entry name" value="Nucleotide-diphospho-sugar transferases"/>
    <property type="match status" value="1"/>
</dbReference>
<dbReference type="Gene3D" id="3.90.550.20">
    <property type="match status" value="1"/>
</dbReference>
<dbReference type="InterPro" id="IPR007577">
    <property type="entry name" value="GlycoTrfase_DXD_sugar-bd_CS"/>
</dbReference>
<organism evidence="1 2">
    <name type="scientific">Capitella teleta</name>
    <name type="common">Polychaete worm</name>
    <dbReference type="NCBI Taxonomy" id="283909"/>
    <lineage>
        <taxon>Eukaryota</taxon>
        <taxon>Metazoa</taxon>
        <taxon>Spiralia</taxon>
        <taxon>Lophotrochozoa</taxon>
        <taxon>Annelida</taxon>
        <taxon>Polychaeta</taxon>
        <taxon>Sedentaria</taxon>
        <taxon>Scolecida</taxon>
        <taxon>Capitellidae</taxon>
        <taxon>Capitella</taxon>
    </lineage>
</organism>
<dbReference type="PANTHER" id="PTHR46830">
    <property type="entry name" value="TRANSFERASE, PUTATIVE-RELATED"/>
    <property type="match status" value="1"/>
</dbReference>
<dbReference type="InterPro" id="IPR029044">
    <property type="entry name" value="Nucleotide-diphossugar_trans"/>
</dbReference>
<name>X2AMK1_CAPTE</name>
<dbReference type="Pfam" id="PF04488">
    <property type="entry name" value="Gly_transf_sug"/>
    <property type="match status" value="1"/>
</dbReference>
<accession>X2AMK1</accession>